<protein>
    <submittedName>
        <fullName evidence="1">Uncharacterized protein</fullName>
    </submittedName>
</protein>
<evidence type="ECO:0000313" key="2">
    <source>
        <dbReference type="Proteomes" id="UP000305948"/>
    </source>
</evidence>
<dbReference type="AlphaFoldDB" id="A0A5C3MKF4"/>
<dbReference type="EMBL" id="ML213536">
    <property type="protein sequence ID" value="TFK45794.1"/>
    <property type="molecule type" value="Genomic_DNA"/>
</dbReference>
<name>A0A5C3MKF4_9AGAM</name>
<keyword evidence="2" id="KW-1185">Reference proteome</keyword>
<reference evidence="1 2" key="1">
    <citation type="journal article" date="2019" name="Nat. Ecol. Evol.">
        <title>Megaphylogeny resolves global patterns of mushroom evolution.</title>
        <authorList>
            <person name="Varga T."/>
            <person name="Krizsan K."/>
            <person name="Foldi C."/>
            <person name="Dima B."/>
            <person name="Sanchez-Garcia M."/>
            <person name="Sanchez-Ramirez S."/>
            <person name="Szollosi G.J."/>
            <person name="Szarkandi J.G."/>
            <person name="Papp V."/>
            <person name="Albert L."/>
            <person name="Andreopoulos W."/>
            <person name="Angelini C."/>
            <person name="Antonin V."/>
            <person name="Barry K.W."/>
            <person name="Bougher N.L."/>
            <person name="Buchanan P."/>
            <person name="Buyck B."/>
            <person name="Bense V."/>
            <person name="Catcheside P."/>
            <person name="Chovatia M."/>
            <person name="Cooper J."/>
            <person name="Damon W."/>
            <person name="Desjardin D."/>
            <person name="Finy P."/>
            <person name="Geml J."/>
            <person name="Haridas S."/>
            <person name="Hughes K."/>
            <person name="Justo A."/>
            <person name="Karasinski D."/>
            <person name="Kautmanova I."/>
            <person name="Kiss B."/>
            <person name="Kocsube S."/>
            <person name="Kotiranta H."/>
            <person name="LaButti K.M."/>
            <person name="Lechner B.E."/>
            <person name="Liimatainen K."/>
            <person name="Lipzen A."/>
            <person name="Lukacs Z."/>
            <person name="Mihaltcheva S."/>
            <person name="Morgado L.N."/>
            <person name="Niskanen T."/>
            <person name="Noordeloos M.E."/>
            <person name="Ohm R.A."/>
            <person name="Ortiz-Santana B."/>
            <person name="Ovrebo C."/>
            <person name="Racz N."/>
            <person name="Riley R."/>
            <person name="Savchenko A."/>
            <person name="Shiryaev A."/>
            <person name="Soop K."/>
            <person name="Spirin V."/>
            <person name="Szebenyi C."/>
            <person name="Tomsovsky M."/>
            <person name="Tulloss R.E."/>
            <person name="Uehling J."/>
            <person name="Grigoriev I.V."/>
            <person name="Vagvolgyi C."/>
            <person name="Papp T."/>
            <person name="Martin F.M."/>
            <person name="Miettinen O."/>
            <person name="Hibbett D.S."/>
            <person name="Nagy L.G."/>
        </authorList>
    </citation>
    <scope>NUCLEOTIDE SEQUENCE [LARGE SCALE GENOMIC DNA]</scope>
    <source>
        <strain evidence="1 2">OMC1185</strain>
    </source>
</reference>
<sequence length="107" mass="12166">MRFDDVPGHSRINLIQPATDPHKVVLNLRGAPAVHDTTPIQMPLARLSDTRLLLAVDICCLTQSIYQVGDADLSVMMPLMKSMKTRRIHWISVMKVYYAVNSTRQEY</sequence>
<proteinExistence type="predicted"/>
<organism evidence="1 2">
    <name type="scientific">Heliocybe sulcata</name>
    <dbReference type="NCBI Taxonomy" id="5364"/>
    <lineage>
        <taxon>Eukaryota</taxon>
        <taxon>Fungi</taxon>
        <taxon>Dikarya</taxon>
        <taxon>Basidiomycota</taxon>
        <taxon>Agaricomycotina</taxon>
        <taxon>Agaricomycetes</taxon>
        <taxon>Gloeophyllales</taxon>
        <taxon>Gloeophyllaceae</taxon>
        <taxon>Heliocybe</taxon>
    </lineage>
</organism>
<dbReference type="Proteomes" id="UP000305948">
    <property type="component" value="Unassembled WGS sequence"/>
</dbReference>
<evidence type="ECO:0000313" key="1">
    <source>
        <dbReference type="EMBL" id="TFK45794.1"/>
    </source>
</evidence>
<accession>A0A5C3MKF4</accession>
<gene>
    <name evidence="1" type="ORF">OE88DRAFT_1668632</name>
</gene>